<dbReference type="AlphaFoldDB" id="A0A371G1B7"/>
<name>A0A371G1B7_MUCPR</name>
<reference evidence="1" key="1">
    <citation type="submission" date="2018-05" db="EMBL/GenBank/DDBJ databases">
        <title>Draft genome of Mucuna pruriens seed.</title>
        <authorList>
            <person name="Nnadi N.E."/>
            <person name="Vos R."/>
            <person name="Hasami M.H."/>
            <person name="Devisetty U.K."/>
            <person name="Aguiy J.C."/>
        </authorList>
    </citation>
    <scope>NUCLEOTIDE SEQUENCE [LARGE SCALE GENOMIC DNA]</scope>
    <source>
        <strain evidence="1">JCA_2017</strain>
    </source>
</reference>
<dbReference type="PANTHER" id="PTHR35317:SF35">
    <property type="entry name" value="DUF4219 DOMAIN-CONTAINING PROTEIN"/>
    <property type="match status" value="1"/>
</dbReference>
<organism evidence="1 2">
    <name type="scientific">Mucuna pruriens</name>
    <name type="common">Velvet bean</name>
    <name type="synonym">Dolichos pruriens</name>
    <dbReference type="NCBI Taxonomy" id="157652"/>
    <lineage>
        <taxon>Eukaryota</taxon>
        <taxon>Viridiplantae</taxon>
        <taxon>Streptophyta</taxon>
        <taxon>Embryophyta</taxon>
        <taxon>Tracheophyta</taxon>
        <taxon>Spermatophyta</taxon>
        <taxon>Magnoliopsida</taxon>
        <taxon>eudicotyledons</taxon>
        <taxon>Gunneridae</taxon>
        <taxon>Pentapetalae</taxon>
        <taxon>rosids</taxon>
        <taxon>fabids</taxon>
        <taxon>Fabales</taxon>
        <taxon>Fabaceae</taxon>
        <taxon>Papilionoideae</taxon>
        <taxon>50 kb inversion clade</taxon>
        <taxon>NPAAA clade</taxon>
        <taxon>indigoferoid/millettioid clade</taxon>
        <taxon>Phaseoleae</taxon>
        <taxon>Mucuna</taxon>
    </lineage>
</organism>
<feature type="non-terminal residue" evidence="1">
    <location>
        <position position="1"/>
    </location>
</feature>
<dbReference type="OrthoDB" id="1429133at2759"/>
<comment type="caution">
    <text evidence="1">The sequence shown here is derived from an EMBL/GenBank/DDBJ whole genome shotgun (WGS) entry which is preliminary data.</text>
</comment>
<protein>
    <recommendedName>
        <fullName evidence="3">Retrotransposon gag domain-containing protein</fullName>
    </recommendedName>
</protein>
<evidence type="ECO:0008006" key="3">
    <source>
        <dbReference type="Google" id="ProtNLM"/>
    </source>
</evidence>
<dbReference type="Pfam" id="PF14223">
    <property type="entry name" value="Retrotran_gag_2"/>
    <property type="match status" value="1"/>
</dbReference>
<sequence>MTWIVPEHKCTLKRQHELLEMEDTESIANYFDKIQELVNAMRACKEKISDQQVVDKILRTQPQPFDHVVVAIEESKKL</sequence>
<keyword evidence="2" id="KW-1185">Reference proteome</keyword>
<dbReference type="PANTHER" id="PTHR35317">
    <property type="entry name" value="OS04G0629600 PROTEIN"/>
    <property type="match status" value="1"/>
</dbReference>
<proteinExistence type="predicted"/>
<dbReference type="Proteomes" id="UP000257109">
    <property type="component" value="Unassembled WGS sequence"/>
</dbReference>
<gene>
    <name evidence="1" type="ORF">CR513_34644</name>
</gene>
<evidence type="ECO:0000313" key="1">
    <source>
        <dbReference type="EMBL" id="RDX84320.1"/>
    </source>
</evidence>
<dbReference type="EMBL" id="QJKJ01007082">
    <property type="protein sequence ID" value="RDX84320.1"/>
    <property type="molecule type" value="Genomic_DNA"/>
</dbReference>
<accession>A0A371G1B7</accession>
<evidence type="ECO:0000313" key="2">
    <source>
        <dbReference type="Proteomes" id="UP000257109"/>
    </source>
</evidence>